<gene>
    <name evidence="2" type="ORF">DUI87_22836</name>
</gene>
<dbReference type="AlphaFoldDB" id="A0A3M0JIS7"/>
<evidence type="ECO:0000256" key="1">
    <source>
        <dbReference type="SAM" id="MobiDB-lite"/>
    </source>
</evidence>
<proteinExistence type="predicted"/>
<name>A0A3M0JIS7_HIRRU</name>
<reference evidence="2 3" key="1">
    <citation type="submission" date="2018-07" db="EMBL/GenBank/DDBJ databases">
        <title>A high quality draft genome assembly of the barn swallow (H. rustica rustica).</title>
        <authorList>
            <person name="Formenti G."/>
            <person name="Chiara M."/>
            <person name="Poveda L."/>
            <person name="Francoijs K.-J."/>
            <person name="Bonisoli-Alquati A."/>
            <person name="Canova L."/>
            <person name="Gianfranceschi L."/>
            <person name="Horner D.S."/>
            <person name="Saino N."/>
        </authorList>
    </citation>
    <scope>NUCLEOTIDE SEQUENCE [LARGE SCALE GENOMIC DNA]</scope>
    <source>
        <strain evidence="2">Chelidonia</strain>
        <tissue evidence="2">Blood</tissue>
    </source>
</reference>
<dbReference type="Proteomes" id="UP000269221">
    <property type="component" value="Unassembled WGS sequence"/>
</dbReference>
<evidence type="ECO:0000313" key="3">
    <source>
        <dbReference type="Proteomes" id="UP000269221"/>
    </source>
</evidence>
<accession>A0A3M0JIS7</accession>
<keyword evidence="3" id="KW-1185">Reference proteome</keyword>
<feature type="compositionally biased region" description="Basic and acidic residues" evidence="1">
    <location>
        <begin position="96"/>
        <end position="115"/>
    </location>
</feature>
<feature type="region of interest" description="Disordered" evidence="1">
    <location>
        <begin position="1"/>
        <end position="25"/>
    </location>
</feature>
<sequence>MKFKAKHKVLHLGGGNPKHKHRLGNRGLRGTLRREGLGRVLVDEEKDYDPTMSAYTPENQVYPGLHPEQCGQQVREVLLPLCSGETPPASSSGATNRERCGPVRMGPEDGHKNDQRPGASFLGDWLGVLGLYNLEDFIAAF</sequence>
<feature type="region of interest" description="Disordered" evidence="1">
    <location>
        <begin position="82"/>
        <end position="116"/>
    </location>
</feature>
<feature type="compositionally biased region" description="Basic residues" evidence="1">
    <location>
        <begin position="1"/>
        <end position="10"/>
    </location>
</feature>
<organism evidence="2 3">
    <name type="scientific">Hirundo rustica rustica</name>
    <dbReference type="NCBI Taxonomy" id="333673"/>
    <lineage>
        <taxon>Eukaryota</taxon>
        <taxon>Metazoa</taxon>
        <taxon>Chordata</taxon>
        <taxon>Craniata</taxon>
        <taxon>Vertebrata</taxon>
        <taxon>Euteleostomi</taxon>
        <taxon>Archelosauria</taxon>
        <taxon>Archosauria</taxon>
        <taxon>Dinosauria</taxon>
        <taxon>Saurischia</taxon>
        <taxon>Theropoda</taxon>
        <taxon>Coelurosauria</taxon>
        <taxon>Aves</taxon>
        <taxon>Neognathae</taxon>
        <taxon>Neoaves</taxon>
        <taxon>Telluraves</taxon>
        <taxon>Australaves</taxon>
        <taxon>Passeriformes</taxon>
        <taxon>Sylvioidea</taxon>
        <taxon>Hirundinidae</taxon>
        <taxon>Hirundo</taxon>
    </lineage>
</organism>
<dbReference type="EMBL" id="QRBI01000144">
    <property type="protein sequence ID" value="RMC00231.1"/>
    <property type="molecule type" value="Genomic_DNA"/>
</dbReference>
<protein>
    <submittedName>
        <fullName evidence="2">Uncharacterized protein</fullName>
    </submittedName>
</protein>
<evidence type="ECO:0000313" key="2">
    <source>
        <dbReference type="EMBL" id="RMC00231.1"/>
    </source>
</evidence>
<comment type="caution">
    <text evidence="2">The sequence shown here is derived from an EMBL/GenBank/DDBJ whole genome shotgun (WGS) entry which is preliminary data.</text>
</comment>